<evidence type="ECO:0000313" key="1">
    <source>
        <dbReference type="EMBL" id="PQV62526.1"/>
    </source>
</evidence>
<protein>
    <submittedName>
        <fullName evidence="1">Uncharacterized protein</fullName>
    </submittedName>
</protein>
<dbReference type="Proteomes" id="UP000237684">
    <property type="component" value="Unassembled WGS sequence"/>
</dbReference>
<gene>
    <name evidence="1" type="ORF">B1R32_13013</name>
</gene>
<dbReference type="EMBL" id="NIGF01000030">
    <property type="protein sequence ID" value="PQV62526.1"/>
    <property type="molecule type" value="Genomic_DNA"/>
</dbReference>
<comment type="caution">
    <text evidence="1">The sequence shown here is derived from an EMBL/GenBank/DDBJ whole genome shotgun (WGS) entry which is preliminary data.</text>
</comment>
<keyword evidence="2" id="KW-1185">Reference proteome</keyword>
<name>A0A2S8SP18_9BACT</name>
<reference evidence="1 2" key="1">
    <citation type="journal article" date="2018" name="Syst. Appl. Microbiol.">
        <title>Abditibacterium utsteinense sp. nov., the first cultivated member of candidate phylum FBP, isolated from ice-free Antarctic soil samples.</title>
        <authorList>
            <person name="Tahon G."/>
            <person name="Tytgat B."/>
            <person name="Lebbe L."/>
            <person name="Carlier A."/>
            <person name="Willems A."/>
        </authorList>
    </citation>
    <scope>NUCLEOTIDE SEQUENCE [LARGE SCALE GENOMIC DNA]</scope>
    <source>
        <strain evidence="1 2">LMG 29911</strain>
    </source>
</reference>
<proteinExistence type="predicted"/>
<sequence length="79" mass="8713">MAHIHENDVVIAFRQAVEEELHHLQDEDAVAEPILISGATADENLARLARSHAHLQSEVALLRTIILKLISEPVDETAS</sequence>
<accession>A0A2S8SP18</accession>
<evidence type="ECO:0000313" key="2">
    <source>
        <dbReference type="Proteomes" id="UP000237684"/>
    </source>
</evidence>
<dbReference type="RefSeq" id="WP_106381311.1">
    <property type="nucleotide sequence ID" value="NZ_NIGF01000030.1"/>
</dbReference>
<dbReference type="InParanoid" id="A0A2S8SP18"/>
<dbReference type="AlphaFoldDB" id="A0A2S8SP18"/>
<organism evidence="1 2">
    <name type="scientific">Abditibacterium utsteinense</name>
    <dbReference type="NCBI Taxonomy" id="1960156"/>
    <lineage>
        <taxon>Bacteria</taxon>
        <taxon>Pseudomonadati</taxon>
        <taxon>Abditibacteriota</taxon>
        <taxon>Abditibacteriia</taxon>
        <taxon>Abditibacteriales</taxon>
        <taxon>Abditibacteriaceae</taxon>
        <taxon>Abditibacterium</taxon>
    </lineage>
</organism>